<feature type="transmembrane region" description="Helical" evidence="2">
    <location>
        <begin position="6"/>
        <end position="26"/>
    </location>
</feature>
<dbReference type="EMBL" id="QEXO01000004">
    <property type="protein sequence ID" value="PWE13113.1"/>
    <property type="molecule type" value="Genomic_DNA"/>
</dbReference>
<feature type="transmembrane region" description="Helical" evidence="2">
    <location>
        <begin position="171"/>
        <end position="189"/>
    </location>
</feature>
<evidence type="ECO:0000256" key="1">
    <source>
        <dbReference type="SAM" id="MobiDB-lite"/>
    </source>
</evidence>
<name>A0A2U2BGG9_ALCFA</name>
<keyword evidence="2" id="KW-1133">Transmembrane helix</keyword>
<dbReference type="Pfam" id="PF11804">
    <property type="entry name" value="DUF3325"/>
    <property type="match status" value="1"/>
</dbReference>
<feature type="region of interest" description="Disordered" evidence="1">
    <location>
        <begin position="144"/>
        <end position="163"/>
    </location>
</feature>
<protein>
    <recommendedName>
        <fullName evidence="5">DUF3325 domain-containing protein</fullName>
    </recommendedName>
</protein>
<feature type="compositionally biased region" description="Polar residues" evidence="1">
    <location>
        <begin position="152"/>
        <end position="163"/>
    </location>
</feature>
<accession>A0A2U2BGG9</accession>
<keyword evidence="2" id="KW-0812">Transmembrane</keyword>
<evidence type="ECO:0000256" key="2">
    <source>
        <dbReference type="SAM" id="Phobius"/>
    </source>
</evidence>
<evidence type="ECO:0008006" key="5">
    <source>
        <dbReference type="Google" id="ProtNLM"/>
    </source>
</evidence>
<feature type="transmembrane region" description="Helical" evidence="2">
    <location>
        <begin position="46"/>
        <end position="66"/>
    </location>
</feature>
<feature type="transmembrane region" description="Helical" evidence="2">
    <location>
        <begin position="72"/>
        <end position="92"/>
    </location>
</feature>
<dbReference type="STRING" id="511.UZ73_15935"/>
<keyword evidence="2" id="KW-0472">Membrane</keyword>
<dbReference type="InterPro" id="IPR021762">
    <property type="entry name" value="DUF3325"/>
</dbReference>
<evidence type="ECO:0000313" key="3">
    <source>
        <dbReference type="EMBL" id="PWE13113.1"/>
    </source>
</evidence>
<reference evidence="3 4" key="2">
    <citation type="submission" date="2018-05" db="EMBL/GenBank/DDBJ databases">
        <authorList>
            <person name="Lanie J.A."/>
            <person name="Ng W.-L."/>
            <person name="Kazmierczak K.M."/>
            <person name="Andrzejewski T.M."/>
            <person name="Davidsen T.M."/>
            <person name="Wayne K.J."/>
            <person name="Tettelin H."/>
            <person name="Glass J.I."/>
            <person name="Rusch D."/>
            <person name="Podicherti R."/>
            <person name="Tsui H.-C.T."/>
            <person name="Winkler M.E."/>
        </authorList>
    </citation>
    <scope>NUCLEOTIDE SEQUENCE [LARGE SCALE GENOMIC DNA]</scope>
    <source>
        <strain evidence="3 4">YBY</strain>
    </source>
</reference>
<comment type="caution">
    <text evidence="3">The sequence shown here is derived from an EMBL/GenBank/DDBJ whole genome shotgun (WGS) entry which is preliminary data.</text>
</comment>
<dbReference type="Proteomes" id="UP000245216">
    <property type="component" value="Unassembled WGS sequence"/>
</dbReference>
<proteinExistence type="predicted"/>
<dbReference type="RefSeq" id="WP_109089474.1">
    <property type="nucleotide sequence ID" value="NZ_QEXO01000004.1"/>
</dbReference>
<organism evidence="3 4">
    <name type="scientific">Alcaligenes faecalis</name>
    <dbReference type="NCBI Taxonomy" id="511"/>
    <lineage>
        <taxon>Bacteria</taxon>
        <taxon>Pseudomonadati</taxon>
        <taxon>Pseudomonadota</taxon>
        <taxon>Betaproteobacteria</taxon>
        <taxon>Burkholderiales</taxon>
        <taxon>Alcaligenaceae</taxon>
        <taxon>Alcaligenes</taxon>
    </lineage>
</organism>
<gene>
    <name evidence="3" type="ORF">DF183_14875</name>
</gene>
<reference evidence="3 4" key="1">
    <citation type="submission" date="2018-05" db="EMBL/GenBank/DDBJ databases">
        <title>Genome Sequence of an Efficient Indole-Degrading Bacterium, Alcaligenes sp.YBY.</title>
        <authorList>
            <person name="Yang B."/>
        </authorList>
    </citation>
    <scope>NUCLEOTIDE SEQUENCE [LARGE SCALE GENOMIC DNA]</scope>
    <source>
        <strain evidence="3 4">YBY</strain>
    </source>
</reference>
<dbReference type="AlphaFoldDB" id="A0A2U2BGG9"/>
<evidence type="ECO:0000313" key="4">
    <source>
        <dbReference type="Proteomes" id="UP000245216"/>
    </source>
</evidence>
<sequence length="321" mass="34893">MSNTSLWLNLAVFIISLAGFICLALASDRQGEFLLHRTPSEKERRIFRLLGWPLLAVALALCWQGWGWSMGTVAWLGWLTMAGAGLTFYLPWWPWQEKKPVRAKPAPVAKAAPKAVGADNTASTSSDAIAGKNGVAAANSSAASTSAGATRTEPSQAGVTPTAPRFSTRSLVFASTLLAIPAAFMIYLAQQGPEPVFRNNALQGQIGPWSFALAETDDKAPISGPSGAHRKAFQIRFCETCDPHIRRAYLQVSKPEPMPAPRQAFSNTRWTRAVDVAIPPNSQLEHQLWLTVEAKSGEIYHQAFDFHQVSPVTAAFIQQKP</sequence>